<feature type="transmembrane region" description="Helical" evidence="7">
    <location>
        <begin position="114"/>
        <end position="132"/>
    </location>
</feature>
<evidence type="ECO:0000313" key="10">
    <source>
        <dbReference type="Proteomes" id="UP000180254"/>
    </source>
</evidence>
<evidence type="ECO:0000256" key="4">
    <source>
        <dbReference type="ARBA" id="ARBA00022692"/>
    </source>
</evidence>
<evidence type="ECO:0000313" key="9">
    <source>
        <dbReference type="EMBL" id="OHW62868.1"/>
    </source>
</evidence>
<dbReference type="Proteomes" id="UP000180254">
    <property type="component" value="Unassembled WGS sequence"/>
</dbReference>
<proteinExistence type="inferred from homology"/>
<accession>A0A1S1V8E4</accession>
<dbReference type="EMBL" id="MKIE01000002">
    <property type="protein sequence ID" value="OHW62868.1"/>
    <property type="molecule type" value="Genomic_DNA"/>
</dbReference>
<evidence type="ECO:0000256" key="3">
    <source>
        <dbReference type="ARBA" id="ARBA00022475"/>
    </source>
</evidence>
<feature type="transmembrane region" description="Helical" evidence="7">
    <location>
        <begin position="138"/>
        <end position="161"/>
    </location>
</feature>
<dbReference type="SUPFAM" id="SSF161098">
    <property type="entry name" value="MetI-like"/>
    <property type="match status" value="1"/>
</dbReference>
<keyword evidence="3" id="KW-1003">Cell membrane</keyword>
<evidence type="ECO:0000259" key="8">
    <source>
        <dbReference type="PROSITE" id="PS50928"/>
    </source>
</evidence>
<evidence type="ECO:0000256" key="7">
    <source>
        <dbReference type="RuleBase" id="RU363032"/>
    </source>
</evidence>
<dbReference type="STRING" id="39480.EUAN_06520"/>
<keyword evidence="2 7" id="KW-0813">Transport</keyword>
<dbReference type="CDD" id="cd06261">
    <property type="entry name" value="TM_PBP2"/>
    <property type="match status" value="1"/>
</dbReference>
<name>A0A1S1V8E4_9FIRM</name>
<keyword evidence="5 7" id="KW-1133">Transmembrane helix</keyword>
<keyword evidence="10" id="KW-1185">Reference proteome</keyword>
<dbReference type="GO" id="GO:0005886">
    <property type="term" value="C:plasma membrane"/>
    <property type="evidence" value="ECO:0007669"/>
    <property type="project" value="UniProtKB-SubCell"/>
</dbReference>
<protein>
    <submittedName>
        <fullName evidence="9">Phosphate-import permease protein PhnE</fullName>
    </submittedName>
</protein>
<comment type="subcellular location">
    <subcellularLocation>
        <location evidence="1 7">Cell membrane</location>
        <topology evidence="1 7">Multi-pass membrane protein</topology>
    </subcellularLocation>
</comment>
<keyword evidence="4 7" id="KW-0812">Transmembrane</keyword>
<dbReference type="PANTHER" id="PTHR30043">
    <property type="entry name" value="PHOSPHONATES TRANSPORT SYSTEM PERMEASE PROTEIN"/>
    <property type="match status" value="1"/>
</dbReference>
<organism evidence="9 10">
    <name type="scientific">Andreesenia angusta</name>
    <dbReference type="NCBI Taxonomy" id="39480"/>
    <lineage>
        <taxon>Bacteria</taxon>
        <taxon>Bacillati</taxon>
        <taxon>Bacillota</taxon>
        <taxon>Tissierellia</taxon>
        <taxon>Tissierellales</taxon>
        <taxon>Gottschalkiaceae</taxon>
        <taxon>Andreesenia</taxon>
    </lineage>
</organism>
<dbReference type="PROSITE" id="PS50928">
    <property type="entry name" value="ABC_TM1"/>
    <property type="match status" value="1"/>
</dbReference>
<dbReference type="Pfam" id="PF00528">
    <property type="entry name" value="BPD_transp_1"/>
    <property type="match status" value="1"/>
</dbReference>
<sequence length="277" mass="31192">MKRKFNFVNISILAVLLVFAYSWYYVVEVDGVSFSELFSEKNLEHSRKFIDGLMGIGEELPAFRDPESIKNVASLTYETLMMSILSIAIASVGMLMTVVYGARNISDGTLLKQRHWYAKPLFFAIRLLYIVTRAVPELIWAMIVVFIFKPGIIPGAIALAVHNFGIVGKLCSEVIENIEKGPVKSLYSSGASNSQMLIYGVFPMVLPKFMTYIVYRWEVIIRSTLVVGFIGAGGLGRQFKLSMSYFNYSEITLIMAAYLLLVFMADMLSRLFRNLSS</sequence>
<dbReference type="PANTHER" id="PTHR30043:SF1">
    <property type="entry name" value="ABC TRANSPORT SYSTEM PERMEASE PROTEIN P69"/>
    <property type="match status" value="1"/>
</dbReference>
<evidence type="ECO:0000256" key="2">
    <source>
        <dbReference type="ARBA" id="ARBA00022448"/>
    </source>
</evidence>
<dbReference type="RefSeq" id="WP_071061651.1">
    <property type="nucleotide sequence ID" value="NZ_MKIE01000002.1"/>
</dbReference>
<dbReference type="InterPro" id="IPR000515">
    <property type="entry name" value="MetI-like"/>
</dbReference>
<feature type="transmembrane region" description="Helical" evidence="7">
    <location>
        <begin position="251"/>
        <end position="272"/>
    </location>
</feature>
<dbReference type="Gene3D" id="1.10.3720.10">
    <property type="entry name" value="MetI-like"/>
    <property type="match status" value="1"/>
</dbReference>
<feature type="transmembrane region" description="Helical" evidence="7">
    <location>
        <begin position="7"/>
        <end position="26"/>
    </location>
</feature>
<feature type="transmembrane region" description="Helical" evidence="7">
    <location>
        <begin position="220"/>
        <end position="239"/>
    </location>
</feature>
<dbReference type="GO" id="GO:0055085">
    <property type="term" value="P:transmembrane transport"/>
    <property type="evidence" value="ECO:0007669"/>
    <property type="project" value="InterPro"/>
</dbReference>
<evidence type="ECO:0000256" key="5">
    <source>
        <dbReference type="ARBA" id="ARBA00022989"/>
    </source>
</evidence>
<feature type="transmembrane region" description="Helical" evidence="7">
    <location>
        <begin position="80"/>
        <end position="102"/>
    </location>
</feature>
<comment type="caution">
    <text evidence="9">The sequence shown here is derived from an EMBL/GenBank/DDBJ whole genome shotgun (WGS) entry which is preliminary data.</text>
</comment>
<keyword evidence="6 7" id="KW-0472">Membrane</keyword>
<evidence type="ECO:0000256" key="6">
    <source>
        <dbReference type="ARBA" id="ARBA00023136"/>
    </source>
</evidence>
<feature type="domain" description="ABC transmembrane type-1" evidence="8">
    <location>
        <begin position="76"/>
        <end position="272"/>
    </location>
</feature>
<dbReference type="AlphaFoldDB" id="A0A1S1V8E4"/>
<comment type="similarity">
    <text evidence="7">Belongs to the binding-protein-dependent transport system permease family.</text>
</comment>
<reference evidence="9 10" key="1">
    <citation type="submission" date="2016-09" db="EMBL/GenBank/DDBJ databases">
        <title>Genome sequence of Eubacterium angustum.</title>
        <authorList>
            <person name="Poehlein A."/>
            <person name="Daniel R."/>
        </authorList>
    </citation>
    <scope>NUCLEOTIDE SEQUENCE [LARGE SCALE GENOMIC DNA]</scope>
    <source>
        <strain evidence="9 10">DSM 1989</strain>
    </source>
</reference>
<evidence type="ECO:0000256" key="1">
    <source>
        <dbReference type="ARBA" id="ARBA00004651"/>
    </source>
</evidence>
<dbReference type="InterPro" id="IPR035906">
    <property type="entry name" value="MetI-like_sf"/>
</dbReference>
<gene>
    <name evidence="9" type="primary">phnE_2</name>
    <name evidence="9" type="ORF">EUAN_06520</name>
</gene>